<dbReference type="HAMAP" id="MF_00004">
    <property type="entry name" value="Aden_phosphoribosyltr"/>
    <property type="match status" value="1"/>
</dbReference>
<dbReference type="Gene3D" id="3.40.50.2020">
    <property type="match status" value="1"/>
</dbReference>
<dbReference type="EC" id="2.4.2.7" evidence="7 12"/>
<dbReference type="CDD" id="cd06223">
    <property type="entry name" value="PRTases_typeI"/>
    <property type="match status" value="1"/>
</dbReference>
<evidence type="ECO:0000313" key="15">
    <source>
        <dbReference type="Proteomes" id="UP000318065"/>
    </source>
</evidence>
<dbReference type="GO" id="GO:0005737">
    <property type="term" value="C:cytoplasm"/>
    <property type="evidence" value="ECO:0007669"/>
    <property type="project" value="UniProtKB-SubCell"/>
</dbReference>
<dbReference type="SUPFAM" id="SSF53271">
    <property type="entry name" value="PRTase-like"/>
    <property type="match status" value="1"/>
</dbReference>
<evidence type="ECO:0000256" key="6">
    <source>
        <dbReference type="ARBA" id="ARBA00011738"/>
    </source>
</evidence>
<evidence type="ECO:0000259" key="13">
    <source>
        <dbReference type="Pfam" id="PF00156"/>
    </source>
</evidence>
<evidence type="ECO:0000256" key="7">
    <source>
        <dbReference type="ARBA" id="ARBA00011893"/>
    </source>
</evidence>
<dbReference type="AlphaFoldDB" id="A0A510HG17"/>
<dbReference type="EMBL" id="AP019791">
    <property type="protein sequence ID" value="BBL78890.1"/>
    <property type="molecule type" value="Genomic_DNA"/>
</dbReference>
<dbReference type="InterPro" id="IPR000836">
    <property type="entry name" value="PRTase_dom"/>
</dbReference>
<dbReference type="GO" id="GO:0006168">
    <property type="term" value="P:adenine salvage"/>
    <property type="evidence" value="ECO:0007669"/>
    <property type="project" value="InterPro"/>
</dbReference>
<evidence type="ECO:0000256" key="12">
    <source>
        <dbReference type="HAMAP-Rule" id="MF_00004"/>
    </source>
</evidence>
<dbReference type="RefSeq" id="WP_143526982.1">
    <property type="nucleotide sequence ID" value="NZ_AP019791.1"/>
</dbReference>
<dbReference type="Pfam" id="PF00156">
    <property type="entry name" value="Pribosyltran"/>
    <property type="match status" value="1"/>
</dbReference>
<reference evidence="14" key="1">
    <citation type="journal article" date="2019" name="Microbiol. Resour. Announc.">
        <title>Complete Genome Sequence of Rubrobacter xylanophilus Strain AA3-22, Isolated from Arima Onsen in Japan.</title>
        <authorList>
            <person name="Tomariguchi N."/>
            <person name="Miyazaki K."/>
        </authorList>
    </citation>
    <scope>NUCLEOTIDE SEQUENCE [LARGE SCALE GENOMIC DNA]</scope>
    <source>
        <strain evidence="14">AA3-22</strain>
    </source>
</reference>
<evidence type="ECO:0000256" key="5">
    <source>
        <dbReference type="ARBA" id="ARBA00008391"/>
    </source>
</evidence>
<feature type="domain" description="Phosphoribosyltransferase" evidence="13">
    <location>
        <begin position="44"/>
        <end position="176"/>
    </location>
</feature>
<evidence type="ECO:0000256" key="4">
    <source>
        <dbReference type="ARBA" id="ARBA00004659"/>
    </source>
</evidence>
<dbReference type="OrthoDB" id="9803963at2"/>
<dbReference type="GO" id="GO:0006166">
    <property type="term" value="P:purine ribonucleoside salvage"/>
    <property type="evidence" value="ECO:0007669"/>
    <property type="project" value="UniProtKB-UniRule"/>
</dbReference>
<dbReference type="NCBIfam" id="TIGR01090">
    <property type="entry name" value="apt"/>
    <property type="match status" value="1"/>
</dbReference>
<evidence type="ECO:0000256" key="1">
    <source>
        <dbReference type="ARBA" id="ARBA00000868"/>
    </source>
</evidence>
<evidence type="ECO:0000256" key="8">
    <source>
        <dbReference type="ARBA" id="ARBA00022490"/>
    </source>
</evidence>
<protein>
    <recommendedName>
        <fullName evidence="7 12">Adenine phosphoribosyltransferase</fullName>
        <shortName evidence="12">APRT</shortName>
        <ecNumber evidence="7 12">2.4.2.7</ecNumber>
    </recommendedName>
</protein>
<comment type="similarity">
    <text evidence="5 12">Belongs to the purine/pyrimidine phosphoribosyltransferase family.</text>
</comment>
<accession>A0A510HG17</accession>
<comment type="catalytic activity">
    <reaction evidence="1 12">
        <text>AMP + diphosphate = 5-phospho-alpha-D-ribose 1-diphosphate + adenine</text>
        <dbReference type="Rhea" id="RHEA:16609"/>
        <dbReference type="ChEBI" id="CHEBI:16708"/>
        <dbReference type="ChEBI" id="CHEBI:33019"/>
        <dbReference type="ChEBI" id="CHEBI:58017"/>
        <dbReference type="ChEBI" id="CHEBI:456215"/>
        <dbReference type="EC" id="2.4.2.7"/>
    </reaction>
</comment>
<dbReference type="PANTHER" id="PTHR32315:SF3">
    <property type="entry name" value="ADENINE PHOSPHORIBOSYLTRANSFERASE"/>
    <property type="match status" value="1"/>
</dbReference>
<dbReference type="FunFam" id="3.40.50.2020:FF:000004">
    <property type="entry name" value="Adenine phosphoribosyltransferase"/>
    <property type="match status" value="1"/>
</dbReference>
<dbReference type="NCBIfam" id="NF002636">
    <property type="entry name" value="PRK02304.1-5"/>
    <property type="match status" value="1"/>
</dbReference>
<dbReference type="Proteomes" id="UP000318065">
    <property type="component" value="Chromosome"/>
</dbReference>
<dbReference type="NCBIfam" id="NF002634">
    <property type="entry name" value="PRK02304.1-3"/>
    <property type="match status" value="1"/>
</dbReference>
<organism evidence="14 15">
    <name type="scientific">Rubrobacter xylanophilus</name>
    <dbReference type="NCBI Taxonomy" id="49319"/>
    <lineage>
        <taxon>Bacteria</taxon>
        <taxon>Bacillati</taxon>
        <taxon>Actinomycetota</taxon>
        <taxon>Rubrobacteria</taxon>
        <taxon>Rubrobacterales</taxon>
        <taxon>Rubrobacteraceae</taxon>
        <taxon>Rubrobacter</taxon>
    </lineage>
</organism>
<name>A0A510HG17_9ACTN</name>
<dbReference type="InterPro" id="IPR050054">
    <property type="entry name" value="UPRTase/APRTase"/>
</dbReference>
<keyword evidence="9 12" id="KW-0328">Glycosyltransferase</keyword>
<keyword evidence="15" id="KW-1185">Reference proteome</keyword>
<keyword evidence="8 12" id="KW-0963">Cytoplasm</keyword>
<dbReference type="InterPro" id="IPR005764">
    <property type="entry name" value="Ade_phspho_trans"/>
</dbReference>
<dbReference type="GO" id="GO:0003999">
    <property type="term" value="F:adenine phosphoribosyltransferase activity"/>
    <property type="evidence" value="ECO:0007669"/>
    <property type="project" value="UniProtKB-UniRule"/>
</dbReference>
<evidence type="ECO:0000313" key="14">
    <source>
        <dbReference type="EMBL" id="BBL78890.1"/>
    </source>
</evidence>
<evidence type="ECO:0000256" key="10">
    <source>
        <dbReference type="ARBA" id="ARBA00022679"/>
    </source>
</evidence>
<evidence type="ECO:0000256" key="11">
    <source>
        <dbReference type="ARBA" id="ARBA00022726"/>
    </source>
</evidence>
<keyword evidence="10 12" id="KW-0808">Transferase</keyword>
<evidence type="ECO:0000256" key="3">
    <source>
        <dbReference type="ARBA" id="ARBA00004496"/>
    </source>
</evidence>
<sequence>MNVTERTIQVIRNRIRAVPDHPGPGVVFRDITPLMEDGPSLHAAVDALAEATKDLDYDRVISAEARGFVFGTALAYRSRKGLVLARKPGKLPREVISVSYELEYGTDSLEIHADSIPPGARVLVADDLLATGGTARAMCELVEKSGGSVAGCAFLIELAFLEGRKRLSDYNVVSLINYSAPSA</sequence>
<comment type="pathway">
    <text evidence="4 12">Purine metabolism; AMP biosynthesis via salvage pathway; AMP from adenine: step 1/1.</text>
</comment>
<comment type="subcellular location">
    <subcellularLocation>
        <location evidence="3 12">Cytoplasm</location>
    </subcellularLocation>
</comment>
<evidence type="ECO:0000256" key="2">
    <source>
        <dbReference type="ARBA" id="ARBA00003968"/>
    </source>
</evidence>
<comment type="subunit">
    <text evidence="6 12">Homodimer.</text>
</comment>
<dbReference type="UniPathway" id="UPA00588">
    <property type="reaction ID" value="UER00646"/>
</dbReference>
<comment type="function">
    <text evidence="2 12">Catalyzes a salvage reaction resulting in the formation of AMP, that is energically less costly than de novo synthesis.</text>
</comment>
<evidence type="ECO:0000256" key="9">
    <source>
        <dbReference type="ARBA" id="ARBA00022676"/>
    </source>
</evidence>
<dbReference type="GO" id="GO:0002055">
    <property type="term" value="F:adenine binding"/>
    <property type="evidence" value="ECO:0007669"/>
    <property type="project" value="TreeGrafter"/>
</dbReference>
<dbReference type="PANTHER" id="PTHR32315">
    <property type="entry name" value="ADENINE PHOSPHORIBOSYLTRANSFERASE"/>
    <property type="match status" value="1"/>
</dbReference>
<dbReference type="GO" id="GO:0044209">
    <property type="term" value="P:AMP salvage"/>
    <property type="evidence" value="ECO:0007669"/>
    <property type="project" value="UniProtKB-UniRule"/>
</dbReference>
<gene>
    <name evidence="12" type="primary">apt</name>
    <name evidence="14" type="ORF">RxyAA322_07440</name>
</gene>
<dbReference type="GO" id="GO:0016208">
    <property type="term" value="F:AMP binding"/>
    <property type="evidence" value="ECO:0007669"/>
    <property type="project" value="TreeGrafter"/>
</dbReference>
<dbReference type="InterPro" id="IPR029057">
    <property type="entry name" value="PRTase-like"/>
</dbReference>
<keyword evidence="11 12" id="KW-0660">Purine salvage</keyword>
<proteinExistence type="inferred from homology"/>